<organism evidence="8 9">
    <name type="scientific">Raphidocelis subcapitata</name>
    <dbReference type="NCBI Taxonomy" id="307507"/>
    <lineage>
        <taxon>Eukaryota</taxon>
        <taxon>Viridiplantae</taxon>
        <taxon>Chlorophyta</taxon>
        <taxon>core chlorophytes</taxon>
        <taxon>Chlorophyceae</taxon>
        <taxon>CS clade</taxon>
        <taxon>Sphaeropleales</taxon>
        <taxon>Selenastraceae</taxon>
        <taxon>Raphidocelis</taxon>
    </lineage>
</organism>
<dbReference type="SUPFAM" id="SSF52490">
    <property type="entry name" value="Tubulin nucleotide-binding domain-like"/>
    <property type="match status" value="1"/>
</dbReference>
<dbReference type="STRING" id="307507.A0A2V0P9G5"/>
<evidence type="ECO:0000256" key="2">
    <source>
        <dbReference type="ARBA" id="ARBA00022701"/>
    </source>
</evidence>
<dbReference type="Proteomes" id="UP000247498">
    <property type="component" value="Unassembled WGS sequence"/>
</dbReference>
<evidence type="ECO:0000313" key="9">
    <source>
        <dbReference type="Proteomes" id="UP000247498"/>
    </source>
</evidence>
<keyword evidence="4 5" id="KW-0342">GTP-binding</keyword>
<dbReference type="InterPro" id="IPR008280">
    <property type="entry name" value="Tub_FtsZ_C"/>
</dbReference>
<dbReference type="PROSITE" id="PS00227">
    <property type="entry name" value="TUBULIN"/>
    <property type="match status" value="1"/>
</dbReference>
<dbReference type="InterPro" id="IPR017975">
    <property type="entry name" value="Tubulin_CS"/>
</dbReference>
<proteinExistence type="inferred from homology"/>
<name>A0A2V0P9G5_9CHLO</name>
<feature type="region of interest" description="Disordered" evidence="6">
    <location>
        <begin position="230"/>
        <end position="250"/>
    </location>
</feature>
<dbReference type="OrthoDB" id="1662883at2759"/>
<dbReference type="Gene3D" id="3.40.50.1440">
    <property type="entry name" value="Tubulin/FtsZ, GTPase domain"/>
    <property type="match status" value="1"/>
</dbReference>
<dbReference type="PANTHER" id="PTHR11588">
    <property type="entry name" value="TUBULIN"/>
    <property type="match status" value="1"/>
</dbReference>
<evidence type="ECO:0000256" key="6">
    <source>
        <dbReference type="SAM" id="MobiDB-lite"/>
    </source>
</evidence>
<feature type="domain" description="Tubulin/FtsZ GTPase" evidence="7">
    <location>
        <begin position="57"/>
        <end position="281"/>
    </location>
</feature>
<dbReference type="InterPro" id="IPR036525">
    <property type="entry name" value="Tubulin/FtsZ_GTPase_sf"/>
</dbReference>
<evidence type="ECO:0000256" key="1">
    <source>
        <dbReference type="ARBA" id="ARBA00009636"/>
    </source>
</evidence>
<evidence type="ECO:0000256" key="5">
    <source>
        <dbReference type="RuleBase" id="RU000352"/>
    </source>
</evidence>
<keyword evidence="9" id="KW-1185">Reference proteome</keyword>
<keyword evidence="2 5" id="KW-0493">Microtubule</keyword>
<dbReference type="InParanoid" id="A0A2V0P9G5"/>
<dbReference type="SUPFAM" id="SSF55307">
    <property type="entry name" value="Tubulin C-terminal domain-like"/>
    <property type="match status" value="1"/>
</dbReference>
<dbReference type="Pfam" id="PF00091">
    <property type="entry name" value="Tubulin"/>
    <property type="match status" value="1"/>
</dbReference>
<evidence type="ECO:0000256" key="4">
    <source>
        <dbReference type="ARBA" id="ARBA00023134"/>
    </source>
</evidence>
<evidence type="ECO:0000259" key="7">
    <source>
        <dbReference type="SMART" id="SM00864"/>
    </source>
</evidence>
<comment type="caution">
    <text evidence="8">The sequence shown here is derived from an EMBL/GenBank/DDBJ whole genome shotgun (WGS) entry which is preliminary data.</text>
</comment>
<gene>
    <name evidence="8" type="ORF">Rsub_07077</name>
</gene>
<reference evidence="8 9" key="1">
    <citation type="journal article" date="2018" name="Sci. Rep.">
        <title>Raphidocelis subcapitata (=Pseudokirchneriella subcapitata) provides an insight into genome evolution and environmental adaptations in the Sphaeropleales.</title>
        <authorList>
            <person name="Suzuki S."/>
            <person name="Yamaguchi H."/>
            <person name="Nakajima N."/>
            <person name="Kawachi M."/>
        </authorList>
    </citation>
    <scope>NUCLEOTIDE SEQUENCE [LARGE SCALE GENOMIC DNA]</scope>
    <source>
        <strain evidence="8 9">NIES-35</strain>
    </source>
</reference>
<feature type="compositionally biased region" description="Gly residues" evidence="6">
    <location>
        <begin position="231"/>
        <end position="250"/>
    </location>
</feature>
<dbReference type="PRINTS" id="PR01161">
    <property type="entry name" value="TUBULIN"/>
</dbReference>
<dbReference type="SMART" id="SM00864">
    <property type="entry name" value="Tubulin"/>
    <property type="match status" value="1"/>
</dbReference>
<evidence type="ECO:0000256" key="3">
    <source>
        <dbReference type="ARBA" id="ARBA00022741"/>
    </source>
</evidence>
<dbReference type="GO" id="GO:0005525">
    <property type="term" value="F:GTP binding"/>
    <property type="evidence" value="ECO:0007669"/>
    <property type="project" value="UniProtKB-UniRule"/>
</dbReference>
<dbReference type="InterPro" id="IPR003008">
    <property type="entry name" value="Tubulin_FtsZ_GTPase"/>
</dbReference>
<dbReference type="Gene3D" id="1.10.287.600">
    <property type="entry name" value="Helix hairpin bin"/>
    <property type="match status" value="1"/>
</dbReference>
<dbReference type="EMBL" id="BDRX01000052">
    <property type="protein sequence ID" value="GBF94543.1"/>
    <property type="molecule type" value="Genomic_DNA"/>
</dbReference>
<dbReference type="InterPro" id="IPR004057">
    <property type="entry name" value="Epsilon_tubulin"/>
</dbReference>
<keyword evidence="3 5" id="KW-0547">Nucleotide-binding</keyword>
<sequence length="447" mass="47254">MPREIVTIQVGQCGNQIGCRFWEMALREHAAYNPDGVYDAALSSFFRNVDTRFEPPLNLPVGAGGCRIRGLKARAVVVDTEEGVVNKMARGPLAEVLDRGQLLYDVSGAGNNWAHGHHGYGPRYRDALSARLRRAAEGCDSLQSFLLLHSLGGGTGSGLGTYILGLLQDEYPGVFRFSAPVFPSEDDHVVTAPYNALLAAAELARGADCVLPVENQALADVCARGEQRGSAAGGGGGGGAQAGGGGGGGGGGASGNLPWDAMNGVAASMLLHLTAGVRFEGSLNVDLNDITSNLLFTDAFSRDHQLIWAEPRAHTFLATALLLRGGAGVGDAQRNVARLRRGLRFAHWNQEGFKIGLCSQPPVGLPHSLLALSNNCCVTDTLGALQARFGKLYKRRLFLHHYLEYMEPAGFDEAAEAVAAVAEDYRAADGARPGPVARLRPRGLGFV</sequence>
<accession>A0A2V0P9G5</accession>
<dbReference type="GO" id="GO:0005874">
    <property type="term" value="C:microtubule"/>
    <property type="evidence" value="ECO:0007669"/>
    <property type="project" value="UniProtKB-KW"/>
</dbReference>
<evidence type="ECO:0000313" key="8">
    <source>
        <dbReference type="EMBL" id="GBF94543.1"/>
    </source>
</evidence>
<dbReference type="InterPro" id="IPR000217">
    <property type="entry name" value="Tubulin"/>
</dbReference>
<dbReference type="InterPro" id="IPR023123">
    <property type="entry name" value="Tubulin_C"/>
</dbReference>
<protein>
    <submittedName>
        <fullName evidence="8">Tubulin epsilon chain</fullName>
    </submittedName>
</protein>
<dbReference type="Pfam" id="PF03953">
    <property type="entry name" value="Tubulin_C"/>
    <property type="match status" value="1"/>
</dbReference>
<comment type="similarity">
    <text evidence="1 5">Belongs to the tubulin family.</text>
</comment>
<dbReference type="PRINTS" id="PR01519">
    <property type="entry name" value="EPSLNTUBULIN"/>
</dbReference>
<dbReference type="AlphaFoldDB" id="A0A2V0P9G5"/>
<dbReference type="GO" id="GO:0007017">
    <property type="term" value="P:microtubule-based process"/>
    <property type="evidence" value="ECO:0007669"/>
    <property type="project" value="InterPro"/>
</dbReference>
<dbReference type="InterPro" id="IPR018316">
    <property type="entry name" value="Tubulin/FtsZ_2-layer-sand-dom"/>
</dbReference>
<dbReference type="CDD" id="cd02190">
    <property type="entry name" value="epsilon_tubulin"/>
    <property type="match status" value="1"/>
</dbReference>